<dbReference type="InterPro" id="IPR036909">
    <property type="entry name" value="Cyt_c-like_dom_sf"/>
</dbReference>
<dbReference type="PANTHER" id="PTHR30600">
    <property type="entry name" value="CYTOCHROME C PEROXIDASE-RELATED"/>
    <property type="match status" value="1"/>
</dbReference>
<dbReference type="AlphaFoldDB" id="A0A4Z0P784"/>
<evidence type="ECO:0000256" key="7">
    <source>
        <dbReference type="SAM" id="SignalP"/>
    </source>
</evidence>
<dbReference type="GO" id="GO:0030313">
    <property type="term" value="C:cell envelope"/>
    <property type="evidence" value="ECO:0007669"/>
    <property type="project" value="UniProtKB-SubCell"/>
</dbReference>
<sequence>MWYSRRKLGYWLLSLASGLVLACTARNVETSWFGQSVPGTELPSNFPPPVYALDQNSASSEAFALGRALFYDARLSRTGEVSCGSCHKQATAFSDAGQRYSRGVLGHLGTRNTPGLQNLRWRKELLWDGGANHIETMPLAPLANHLEMGETLANVLHKLNANPDYQRRFAKLYGRQPIDSYQFLRVLAQFTASLTSANSRYDHFRRHEAGGMLSKSELRGLSVLRRNCTPCHAGDTFTDESYRNNGLDRAFPLDSGRAHITGRRSDVGRFKVPSLRNVAVTAPYMHDGRFQTLEQVLNHYDQGIVTSPTLDPIFQQPNRRPQIPLSPQEKTDLLAFLNTLTDESFLHDKRLAAPVPAIETPPSVTSAFAHKSVSY</sequence>
<evidence type="ECO:0000256" key="6">
    <source>
        <dbReference type="PROSITE-ProRule" id="PRU00433"/>
    </source>
</evidence>
<dbReference type="SUPFAM" id="SSF46626">
    <property type="entry name" value="Cytochrome c"/>
    <property type="match status" value="2"/>
</dbReference>
<protein>
    <submittedName>
        <fullName evidence="9">Cytochrome-c peroxidase</fullName>
    </submittedName>
</protein>
<evidence type="ECO:0000256" key="2">
    <source>
        <dbReference type="ARBA" id="ARBA00022617"/>
    </source>
</evidence>
<keyword evidence="10" id="KW-1185">Reference proteome</keyword>
<evidence type="ECO:0000313" key="9">
    <source>
        <dbReference type="EMBL" id="TGE08232.1"/>
    </source>
</evidence>
<dbReference type="InterPro" id="IPR051395">
    <property type="entry name" value="Cytochrome_c_Peroxidase/MauG"/>
</dbReference>
<evidence type="ECO:0000259" key="8">
    <source>
        <dbReference type="PROSITE" id="PS51007"/>
    </source>
</evidence>
<dbReference type="RefSeq" id="WP_135434062.1">
    <property type="nucleotide sequence ID" value="NZ_SRLA01000002.1"/>
</dbReference>
<dbReference type="GO" id="GO:0020037">
    <property type="term" value="F:heme binding"/>
    <property type="evidence" value="ECO:0007669"/>
    <property type="project" value="InterPro"/>
</dbReference>
<evidence type="ECO:0000256" key="5">
    <source>
        <dbReference type="ARBA" id="ARBA00023004"/>
    </source>
</evidence>
<dbReference type="Gene3D" id="1.10.760.10">
    <property type="entry name" value="Cytochrome c-like domain"/>
    <property type="match status" value="2"/>
</dbReference>
<comment type="subcellular location">
    <subcellularLocation>
        <location evidence="1">Cell envelope</location>
    </subcellularLocation>
</comment>
<dbReference type="Pfam" id="PF03150">
    <property type="entry name" value="CCP_MauG"/>
    <property type="match status" value="1"/>
</dbReference>
<organism evidence="9 10">
    <name type="scientific">Hymenobacter fodinae</name>
    <dbReference type="NCBI Taxonomy" id="2510796"/>
    <lineage>
        <taxon>Bacteria</taxon>
        <taxon>Pseudomonadati</taxon>
        <taxon>Bacteroidota</taxon>
        <taxon>Cytophagia</taxon>
        <taxon>Cytophagales</taxon>
        <taxon>Hymenobacteraceae</taxon>
        <taxon>Hymenobacter</taxon>
    </lineage>
</organism>
<dbReference type="InterPro" id="IPR004852">
    <property type="entry name" value="Di-haem_cyt_c_peroxidsae"/>
</dbReference>
<feature type="signal peptide" evidence="7">
    <location>
        <begin position="1"/>
        <end position="22"/>
    </location>
</feature>
<dbReference type="GO" id="GO:0004130">
    <property type="term" value="F:cytochrome-c peroxidase activity"/>
    <property type="evidence" value="ECO:0007669"/>
    <property type="project" value="TreeGrafter"/>
</dbReference>
<name>A0A4Z0P784_9BACT</name>
<keyword evidence="7" id="KW-0732">Signal</keyword>
<evidence type="ECO:0000256" key="1">
    <source>
        <dbReference type="ARBA" id="ARBA00004196"/>
    </source>
</evidence>
<keyword evidence="9" id="KW-0575">Peroxidase</keyword>
<reference evidence="9 10" key="1">
    <citation type="submission" date="2019-04" db="EMBL/GenBank/DDBJ databases">
        <authorList>
            <person name="Feng G."/>
            <person name="Zhang J."/>
            <person name="Zhu H."/>
        </authorList>
    </citation>
    <scope>NUCLEOTIDE SEQUENCE [LARGE SCALE GENOMIC DNA]</scope>
    <source>
        <strain evidence="9 10">92R-1</strain>
    </source>
</reference>
<dbReference type="Proteomes" id="UP000298337">
    <property type="component" value="Unassembled WGS sequence"/>
</dbReference>
<proteinExistence type="predicted"/>
<evidence type="ECO:0000256" key="3">
    <source>
        <dbReference type="ARBA" id="ARBA00022723"/>
    </source>
</evidence>
<dbReference type="InterPro" id="IPR009056">
    <property type="entry name" value="Cyt_c-like_dom"/>
</dbReference>
<keyword evidence="3 6" id="KW-0479">Metal-binding</keyword>
<gene>
    <name evidence="9" type="ORF">EU556_10950</name>
</gene>
<dbReference type="PROSITE" id="PS51007">
    <property type="entry name" value="CYTC"/>
    <property type="match status" value="1"/>
</dbReference>
<evidence type="ECO:0000313" key="10">
    <source>
        <dbReference type="Proteomes" id="UP000298337"/>
    </source>
</evidence>
<accession>A0A4Z0P784</accession>
<dbReference type="PROSITE" id="PS51257">
    <property type="entry name" value="PROKAR_LIPOPROTEIN"/>
    <property type="match status" value="1"/>
</dbReference>
<evidence type="ECO:0000256" key="4">
    <source>
        <dbReference type="ARBA" id="ARBA00023002"/>
    </source>
</evidence>
<dbReference type="OrthoDB" id="9805202at2"/>
<keyword evidence="4" id="KW-0560">Oxidoreductase</keyword>
<keyword evidence="5 6" id="KW-0408">Iron</keyword>
<keyword evidence="2 6" id="KW-0349">Heme</keyword>
<feature type="domain" description="Cytochrome c" evidence="8">
    <location>
        <begin position="215"/>
        <end position="341"/>
    </location>
</feature>
<dbReference type="GO" id="GO:0009055">
    <property type="term" value="F:electron transfer activity"/>
    <property type="evidence" value="ECO:0007669"/>
    <property type="project" value="InterPro"/>
</dbReference>
<dbReference type="EMBL" id="SRLA01000002">
    <property type="protein sequence ID" value="TGE08232.1"/>
    <property type="molecule type" value="Genomic_DNA"/>
</dbReference>
<comment type="caution">
    <text evidence="9">The sequence shown here is derived from an EMBL/GenBank/DDBJ whole genome shotgun (WGS) entry which is preliminary data.</text>
</comment>
<feature type="chain" id="PRO_5021413245" evidence="7">
    <location>
        <begin position="23"/>
        <end position="375"/>
    </location>
</feature>
<dbReference type="GO" id="GO:0046872">
    <property type="term" value="F:metal ion binding"/>
    <property type="evidence" value="ECO:0007669"/>
    <property type="project" value="UniProtKB-KW"/>
</dbReference>